<dbReference type="AlphaFoldDB" id="A0A0A9I0M3"/>
<reference evidence="1" key="2">
    <citation type="journal article" date="2015" name="Data Brief">
        <title>Shoot transcriptome of the giant reed, Arundo donax.</title>
        <authorList>
            <person name="Barrero R.A."/>
            <person name="Guerrero F.D."/>
            <person name="Moolhuijzen P."/>
            <person name="Goolsby J.A."/>
            <person name="Tidwell J."/>
            <person name="Bellgard S.E."/>
            <person name="Bellgard M.I."/>
        </authorList>
    </citation>
    <scope>NUCLEOTIDE SEQUENCE</scope>
    <source>
        <tissue evidence="1">Shoot tissue taken approximately 20 cm above the soil surface</tissue>
    </source>
</reference>
<protein>
    <submittedName>
        <fullName evidence="1">Uncharacterized protein</fullName>
    </submittedName>
</protein>
<accession>A0A0A9I0M3</accession>
<dbReference type="EMBL" id="GBRH01159183">
    <property type="protein sequence ID" value="JAE38713.1"/>
    <property type="molecule type" value="Transcribed_RNA"/>
</dbReference>
<evidence type="ECO:0000313" key="1">
    <source>
        <dbReference type="EMBL" id="JAE38713.1"/>
    </source>
</evidence>
<proteinExistence type="predicted"/>
<name>A0A0A9I0M3_ARUDO</name>
<organism evidence="1">
    <name type="scientific">Arundo donax</name>
    <name type="common">Giant reed</name>
    <name type="synonym">Donax arundinaceus</name>
    <dbReference type="NCBI Taxonomy" id="35708"/>
    <lineage>
        <taxon>Eukaryota</taxon>
        <taxon>Viridiplantae</taxon>
        <taxon>Streptophyta</taxon>
        <taxon>Embryophyta</taxon>
        <taxon>Tracheophyta</taxon>
        <taxon>Spermatophyta</taxon>
        <taxon>Magnoliopsida</taxon>
        <taxon>Liliopsida</taxon>
        <taxon>Poales</taxon>
        <taxon>Poaceae</taxon>
        <taxon>PACMAD clade</taxon>
        <taxon>Arundinoideae</taxon>
        <taxon>Arundineae</taxon>
        <taxon>Arundo</taxon>
    </lineage>
</organism>
<reference evidence="1" key="1">
    <citation type="submission" date="2014-09" db="EMBL/GenBank/DDBJ databases">
        <authorList>
            <person name="Magalhaes I.L.F."/>
            <person name="Oliveira U."/>
            <person name="Santos F.R."/>
            <person name="Vidigal T.H.D.A."/>
            <person name="Brescovit A.D."/>
            <person name="Santos A.J."/>
        </authorList>
    </citation>
    <scope>NUCLEOTIDE SEQUENCE</scope>
    <source>
        <tissue evidence="1">Shoot tissue taken approximately 20 cm above the soil surface</tissue>
    </source>
</reference>
<sequence>MRIPLPYNAKFQIQQCCSRNCKADKTRNIHTFEFFSLLFSYTCILPECKRVIVRDVRYLC</sequence>